<dbReference type="Pfam" id="PF13359">
    <property type="entry name" value="DDE_Tnp_4"/>
    <property type="match status" value="1"/>
</dbReference>
<protein>
    <submittedName>
        <fullName evidence="4">Malate dehydrogenase</fullName>
    </submittedName>
</protein>
<keyword evidence="2" id="KW-0479">Metal-binding</keyword>
<dbReference type="InterPro" id="IPR027806">
    <property type="entry name" value="HARBI1_dom"/>
</dbReference>
<gene>
    <name evidence="4" type="primary">mdh_4</name>
    <name evidence="4" type="ORF">g.23525</name>
</gene>
<proteinExistence type="predicted"/>
<feature type="domain" description="DDE Tnp4" evidence="3">
    <location>
        <begin position="14"/>
        <end position="74"/>
    </location>
</feature>
<evidence type="ECO:0000313" key="4">
    <source>
        <dbReference type="EMBL" id="JAD04551.1"/>
    </source>
</evidence>
<reference evidence="4" key="2">
    <citation type="journal article" date="2015" name="Gigascience">
        <title>Reconstructing a comprehensive transcriptome assembly of a white-pupal translocated strain of the pest fruit fly Bactrocera cucurbitae.</title>
        <authorList>
            <person name="Sim S.B."/>
            <person name="Calla B."/>
            <person name="Hall B."/>
            <person name="DeRego T."/>
            <person name="Geib S.M."/>
        </authorList>
    </citation>
    <scope>NUCLEOTIDE SEQUENCE</scope>
</reference>
<evidence type="ECO:0000259" key="3">
    <source>
        <dbReference type="Pfam" id="PF13359"/>
    </source>
</evidence>
<comment type="cofactor">
    <cofactor evidence="1">
        <name>a divalent metal cation</name>
        <dbReference type="ChEBI" id="CHEBI:60240"/>
    </cofactor>
</comment>
<evidence type="ECO:0000256" key="1">
    <source>
        <dbReference type="ARBA" id="ARBA00001968"/>
    </source>
</evidence>
<evidence type="ECO:0000256" key="2">
    <source>
        <dbReference type="ARBA" id="ARBA00022723"/>
    </source>
</evidence>
<organism evidence="4">
    <name type="scientific">Zeugodacus cucurbitae</name>
    <name type="common">Melon fruit fly</name>
    <name type="synonym">Bactrocera cucurbitae</name>
    <dbReference type="NCBI Taxonomy" id="28588"/>
    <lineage>
        <taxon>Eukaryota</taxon>
        <taxon>Metazoa</taxon>
        <taxon>Ecdysozoa</taxon>
        <taxon>Arthropoda</taxon>
        <taxon>Hexapoda</taxon>
        <taxon>Insecta</taxon>
        <taxon>Pterygota</taxon>
        <taxon>Neoptera</taxon>
        <taxon>Endopterygota</taxon>
        <taxon>Diptera</taxon>
        <taxon>Brachycera</taxon>
        <taxon>Muscomorpha</taxon>
        <taxon>Tephritoidea</taxon>
        <taxon>Tephritidae</taxon>
        <taxon>Zeugodacus</taxon>
        <taxon>Zeugodacus</taxon>
    </lineage>
</organism>
<accession>A0A0A1X0X7</accession>
<dbReference type="AlphaFoldDB" id="A0A0A1X0X7"/>
<reference evidence="4" key="1">
    <citation type="submission" date="2014-11" db="EMBL/GenBank/DDBJ databases">
        <authorList>
            <person name="Geib S."/>
        </authorList>
    </citation>
    <scope>NUCLEOTIDE SEQUENCE</scope>
</reference>
<dbReference type="GO" id="GO:0046872">
    <property type="term" value="F:metal ion binding"/>
    <property type="evidence" value="ECO:0007669"/>
    <property type="project" value="UniProtKB-KW"/>
</dbReference>
<dbReference type="EMBL" id="GBXI01009741">
    <property type="protein sequence ID" value="JAD04551.1"/>
    <property type="molecule type" value="Transcribed_RNA"/>
</dbReference>
<sequence length="121" mass="14482">MLLLSDWARAWLITPPGEFSDRQTVFNTIHSECREDLKRSLRLLKRRFQRLYYIDSLRSTALKKCIDVCYILHNICLPNSDITKEDIEYQVEEYDSVLCSGKVETKVVSRKRYLRMHCLYE</sequence>
<name>A0A0A1X0X7_ZEUCU</name>